<sequence length="167" mass="16460">MFSQNESPSISRRAVITSAAWAVPVVAVAVATPLAAASRGADQFALALQSASITLPPNNIFPGFAYLTVTNTSPSALTAVTLSVSGMAPGAFSVGVGGGGPWRIISGDASTLVVGWTGSIAEGQSTPTLTLTVNYLGSTPPPVIGVLTITPVGASGVSSATLTATTT</sequence>
<evidence type="ECO:0000313" key="2">
    <source>
        <dbReference type="Proteomes" id="UP000317209"/>
    </source>
</evidence>
<keyword evidence="2" id="KW-1185">Reference proteome</keyword>
<evidence type="ECO:0000313" key="1">
    <source>
        <dbReference type="EMBL" id="TQL84714.1"/>
    </source>
</evidence>
<accession>A0A543BIQ7</accession>
<comment type="caution">
    <text evidence="1">The sequence shown here is derived from an EMBL/GenBank/DDBJ whole genome shotgun (WGS) entry which is preliminary data.</text>
</comment>
<proteinExistence type="predicted"/>
<name>A0A543BIQ7_9MICO</name>
<dbReference type="EMBL" id="VFOX01000001">
    <property type="protein sequence ID" value="TQL84714.1"/>
    <property type="molecule type" value="Genomic_DNA"/>
</dbReference>
<gene>
    <name evidence="1" type="ORF">FB560_0306</name>
</gene>
<protein>
    <submittedName>
        <fullName evidence="1">Uncharacterized protein</fullName>
    </submittedName>
</protein>
<dbReference type="SUPFAM" id="SSF110087">
    <property type="entry name" value="DR1885-like metal-binding protein"/>
    <property type="match status" value="1"/>
</dbReference>
<organism evidence="1 2">
    <name type="scientific">Microbacterium saperdae</name>
    <dbReference type="NCBI Taxonomy" id="69368"/>
    <lineage>
        <taxon>Bacteria</taxon>
        <taxon>Bacillati</taxon>
        <taxon>Actinomycetota</taxon>
        <taxon>Actinomycetes</taxon>
        <taxon>Micrococcales</taxon>
        <taxon>Microbacteriaceae</taxon>
        <taxon>Microbacterium</taxon>
    </lineage>
</organism>
<dbReference type="AlphaFoldDB" id="A0A543BIQ7"/>
<dbReference type="InterPro" id="IPR036182">
    <property type="entry name" value="PCuAC_sf"/>
</dbReference>
<dbReference type="InterPro" id="IPR006311">
    <property type="entry name" value="TAT_signal"/>
</dbReference>
<reference evidence="1 2" key="1">
    <citation type="submission" date="2019-06" db="EMBL/GenBank/DDBJ databases">
        <title>Sequencing the genomes of 1000 actinobacteria strains.</title>
        <authorList>
            <person name="Klenk H.-P."/>
        </authorList>
    </citation>
    <scope>NUCLEOTIDE SEQUENCE [LARGE SCALE GENOMIC DNA]</scope>
    <source>
        <strain evidence="1 2">DSM 20169</strain>
    </source>
</reference>
<dbReference type="PROSITE" id="PS51318">
    <property type="entry name" value="TAT"/>
    <property type="match status" value="1"/>
</dbReference>
<dbReference type="Proteomes" id="UP000317209">
    <property type="component" value="Unassembled WGS sequence"/>
</dbReference>
<dbReference type="RefSeq" id="WP_141870746.1">
    <property type="nucleotide sequence ID" value="NZ_VFOX01000001.1"/>
</dbReference>